<accession>A0A8J7WNS9</accession>
<evidence type="ECO:0000313" key="2">
    <source>
        <dbReference type="Proteomes" id="UP000677913"/>
    </source>
</evidence>
<dbReference type="RefSeq" id="WP_211467302.1">
    <property type="nucleotide sequence ID" value="NZ_JAGSXH010000028.1"/>
</dbReference>
<protein>
    <submittedName>
        <fullName evidence="1">Uncharacterized protein</fullName>
    </submittedName>
</protein>
<keyword evidence="2" id="KW-1185">Reference proteome</keyword>
<dbReference type="Proteomes" id="UP000677913">
    <property type="component" value="Unassembled WGS sequence"/>
</dbReference>
<evidence type="ECO:0000313" key="1">
    <source>
        <dbReference type="EMBL" id="MBS2963522.1"/>
    </source>
</evidence>
<dbReference type="AlphaFoldDB" id="A0A8J7WNS9"/>
<name>A0A8J7WNS9_9ACTN</name>
<organism evidence="1 2">
    <name type="scientific">Actinocrinis puniceicyclus</name>
    <dbReference type="NCBI Taxonomy" id="977794"/>
    <lineage>
        <taxon>Bacteria</taxon>
        <taxon>Bacillati</taxon>
        <taxon>Actinomycetota</taxon>
        <taxon>Actinomycetes</taxon>
        <taxon>Catenulisporales</taxon>
        <taxon>Actinospicaceae</taxon>
        <taxon>Actinocrinis</taxon>
    </lineage>
</organism>
<dbReference type="EMBL" id="JAGSXH010000028">
    <property type="protein sequence ID" value="MBS2963522.1"/>
    <property type="molecule type" value="Genomic_DNA"/>
</dbReference>
<comment type="caution">
    <text evidence="1">The sequence shown here is derived from an EMBL/GenBank/DDBJ whole genome shotgun (WGS) entry which is preliminary data.</text>
</comment>
<proteinExistence type="predicted"/>
<gene>
    <name evidence="1" type="ORF">KGA66_10725</name>
</gene>
<sequence>MTNSIVQSTASDLSASALPAAAARAQRLTKVRLRVWGFTRDDAAHAEIKARRMRGARFWEITEVIATSGGVSPIPSRDPMAVSQAADYDRAWAVYLAGSDAG</sequence>
<reference evidence="1" key="1">
    <citation type="submission" date="2021-04" db="EMBL/GenBank/DDBJ databases">
        <title>Genome based classification of Actinospica acidithermotolerans sp. nov., an actinobacterium isolated from an Indonesian hot spring.</title>
        <authorList>
            <person name="Kusuma A.B."/>
            <person name="Putra K.E."/>
            <person name="Nafisah S."/>
            <person name="Loh J."/>
            <person name="Nouioui I."/>
            <person name="Goodfellow M."/>
        </authorList>
    </citation>
    <scope>NUCLEOTIDE SEQUENCE</scope>
    <source>
        <strain evidence="1">DSM 45618</strain>
    </source>
</reference>